<evidence type="ECO:0000313" key="2">
    <source>
        <dbReference type="EMBL" id="XBS67919.1"/>
    </source>
</evidence>
<dbReference type="GO" id="GO:0042578">
    <property type="term" value="F:phosphoric ester hydrolase activity"/>
    <property type="evidence" value="ECO:0007669"/>
    <property type="project" value="TreeGrafter"/>
</dbReference>
<dbReference type="InterPro" id="IPR016195">
    <property type="entry name" value="Pol/histidinol_Pase-like"/>
</dbReference>
<organism evidence="2">
    <name type="scientific">Acerihabitans sp. KWT182</name>
    <dbReference type="NCBI Taxonomy" id="3157919"/>
    <lineage>
        <taxon>Bacteria</taxon>
        <taxon>Pseudomonadati</taxon>
        <taxon>Pseudomonadota</taxon>
        <taxon>Gammaproteobacteria</taxon>
        <taxon>Enterobacterales</taxon>
        <taxon>Pectobacteriaceae</taxon>
        <taxon>Acerihabitans</taxon>
    </lineage>
</organism>
<dbReference type="PANTHER" id="PTHR36928:SF1">
    <property type="entry name" value="PHOSPHATASE YCDX-RELATED"/>
    <property type="match status" value="1"/>
</dbReference>
<dbReference type="Gene3D" id="3.20.20.140">
    <property type="entry name" value="Metal-dependent hydrolases"/>
    <property type="match status" value="1"/>
</dbReference>
<dbReference type="EMBL" id="CP157947">
    <property type="protein sequence ID" value="XBS67919.1"/>
    <property type="molecule type" value="Genomic_DNA"/>
</dbReference>
<dbReference type="GO" id="GO:0005829">
    <property type="term" value="C:cytosol"/>
    <property type="evidence" value="ECO:0007669"/>
    <property type="project" value="TreeGrafter"/>
</dbReference>
<dbReference type="InterPro" id="IPR050243">
    <property type="entry name" value="PHP_phosphatase"/>
</dbReference>
<dbReference type="SUPFAM" id="SSF89550">
    <property type="entry name" value="PHP domain-like"/>
    <property type="match status" value="1"/>
</dbReference>
<protein>
    <submittedName>
        <fullName evidence="2">Phosphatase</fullName>
    </submittedName>
</protein>
<dbReference type="GO" id="GO:0071978">
    <property type="term" value="P:bacterial-type flagellum-dependent swarming motility"/>
    <property type="evidence" value="ECO:0007669"/>
    <property type="project" value="TreeGrafter"/>
</dbReference>
<evidence type="ECO:0000259" key="1">
    <source>
        <dbReference type="SMART" id="SM00481"/>
    </source>
</evidence>
<dbReference type="InterPro" id="IPR003141">
    <property type="entry name" value="Pol/His_phosphatase_N"/>
</dbReference>
<accession>A0AAU7Q4J0</accession>
<dbReference type="CDD" id="cd07437">
    <property type="entry name" value="PHP_HisPPase_Ycdx_like"/>
    <property type="match status" value="1"/>
</dbReference>
<dbReference type="PANTHER" id="PTHR36928">
    <property type="entry name" value="PHOSPHATASE YCDX-RELATED"/>
    <property type="match status" value="1"/>
</dbReference>
<feature type="domain" description="Polymerase/histidinol phosphatase N-terminal" evidence="1">
    <location>
        <begin position="4"/>
        <end position="78"/>
    </location>
</feature>
<dbReference type="GO" id="GO:0008270">
    <property type="term" value="F:zinc ion binding"/>
    <property type="evidence" value="ECO:0007669"/>
    <property type="project" value="TreeGrafter"/>
</dbReference>
<gene>
    <name evidence="2" type="ORF">ABK905_13445</name>
</gene>
<name>A0AAU7Q4J0_9GAMM</name>
<sequence length="254" mass="27135">MYSVDLHMHTLASTHAYSTVHDYIAAAVRNSLKLIAITDHGPDMVDAPHAFHFTNLRVLPRVVDGVGILRGIEANIKTDGSTDCSDKMRDSLDVIIAGFHKQVFAPADRVTNTDALIAVITSGKVHIISHPGNPEYPIDIPAVVAAAKACDVALEVNNASFVHSRKGSEANCRKIVAAVRDSGGMIALGTDSHSAFSVGDFSGCLPLLQEADFPEAQILNASPLRVLEFLERRGGERITEIYTLLNGGGQATGR</sequence>
<dbReference type="Pfam" id="PF02811">
    <property type="entry name" value="PHP"/>
    <property type="match status" value="1"/>
</dbReference>
<reference evidence="2" key="1">
    <citation type="submission" date="2024-06" db="EMBL/GenBank/DDBJ databases">
        <authorList>
            <person name="Coelho C."/>
            <person name="Bento M."/>
            <person name="Garcia E."/>
            <person name="Camelo A."/>
            <person name="Brandao I."/>
            <person name="Espirito Santo C."/>
            <person name="Trovao J."/>
            <person name="Verissimo A."/>
            <person name="Costa J."/>
            <person name="Tiago I."/>
        </authorList>
    </citation>
    <scope>NUCLEOTIDE SEQUENCE</scope>
    <source>
        <strain evidence="2">KWT182</strain>
    </source>
</reference>
<dbReference type="InterPro" id="IPR004013">
    <property type="entry name" value="PHP_dom"/>
</dbReference>
<dbReference type="SMART" id="SM00481">
    <property type="entry name" value="POLIIIAc"/>
    <property type="match status" value="1"/>
</dbReference>
<proteinExistence type="predicted"/>
<dbReference type="NCBIfam" id="NF006702">
    <property type="entry name" value="PRK09248.1"/>
    <property type="match status" value="1"/>
</dbReference>
<dbReference type="AlphaFoldDB" id="A0AAU7Q4J0"/>